<evidence type="ECO:0000313" key="2">
    <source>
        <dbReference type="EMBL" id="KNC51254.1"/>
    </source>
</evidence>
<dbReference type="AlphaFoldDB" id="A0A0L0DG10"/>
<keyword evidence="3" id="KW-1185">Reference proteome</keyword>
<dbReference type="EMBL" id="GL349466">
    <property type="protein sequence ID" value="KNC51254.1"/>
    <property type="molecule type" value="Genomic_DNA"/>
</dbReference>
<feature type="chain" id="PRO_5005537491" evidence="1">
    <location>
        <begin position="18"/>
        <end position="404"/>
    </location>
</feature>
<protein>
    <submittedName>
        <fullName evidence="2">Uncharacterized protein</fullName>
    </submittedName>
</protein>
<proteinExistence type="predicted"/>
<dbReference type="GeneID" id="25566213"/>
<dbReference type="SUPFAM" id="SSF63829">
    <property type="entry name" value="Calcium-dependent phosphotriesterase"/>
    <property type="match status" value="1"/>
</dbReference>
<feature type="signal peptide" evidence="1">
    <location>
        <begin position="1"/>
        <end position="17"/>
    </location>
</feature>
<gene>
    <name evidence="2" type="ORF">AMSG_07255</name>
</gene>
<sequence length="404" mass="41819">MFEALVVLAAVATLALAGTTEMVWHEGFAMSGVSVYPIIAAEYNNGGKPGFLAVTPDRTVANLADGSKSSMATSTFTSINYPYVLAGRNGNNGFVFTNASFTNKYACELNAFVLPGSPGNMVPSWTYRCLPGSHGWATSSDDGGLVVANIFSEVGVSELLFFTPDSNQTSARISLSKELPQMGNIRRDLVAFNSVNDGVFVSDGSLYAIVSPTTGTIIQTGKPVSGSAAVSGVCSGGAFLVISDPSDGANTVMGYHDGSYTPVVSLPGTNVVAQLSDDCSTLAAFDNGGHKLDVYSLSGTTAVQAATVPMDGDITSVLVAPNGATVVVFSRSSAYSPRAVTAPFSTADIASLDPNPSVDFALPSHATIFSPPDAATTTTTSYISMVWFVYSSDSALVTFYETLS</sequence>
<organism evidence="2 3">
    <name type="scientific">Thecamonas trahens ATCC 50062</name>
    <dbReference type="NCBI Taxonomy" id="461836"/>
    <lineage>
        <taxon>Eukaryota</taxon>
        <taxon>Apusozoa</taxon>
        <taxon>Apusomonadida</taxon>
        <taxon>Apusomonadidae</taxon>
        <taxon>Thecamonas</taxon>
    </lineage>
</organism>
<dbReference type="RefSeq" id="XP_013756185.1">
    <property type="nucleotide sequence ID" value="XM_013900731.1"/>
</dbReference>
<name>A0A0L0DG10_THETB</name>
<reference evidence="2 3" key="1">
    <citation type="submission" date="2010-05" db="EMBL/GenBank/DDBJ databases">
        <title>The Genome Sequence of Thecamonas trahens ATCC 50062.</title>
        <authorList>
            <consortium name="The Broad Institute Genome Sequencing Platform"/>
            <person name="Russ C."/>
            <person name="Cuomo C."/>
            <person name="Shea T."/>
            <person name="Young S.K."/>
            <person name="Zeng Q."/>
            <person name="Koehrsen M."/>
            <person name="Haas B."/>
            <person name="Borodovsky M."/>
            <person name="Guigo R."/>
            <person name="Alvarado L."/>
            <person name="Berlin A."/>
            <person name="Bochicchio J."/>
            <person name="Borenstein D."/>
            <person name="Chapman S."/>
            <person name="Chen Z."/>
            <person name="Freedman E."/>
            <person name="Gellesch M."/>
            <person name="Goldberg J."/>
            <person name="Griggs A."/>
            <person name="Gujja S."/>
            <person name="Heilman E."/>
            <person name="Heiman D."/>
            <person name="Hepburn T."/>
            <person name="Howarth C."/>
            <person name="Jen D."/>
            <person name="Larson L."/>
            <person name="Mehta T."/>
            <person name="Park D."/>
            <person name="Pearson M."/>
            <person name="Roberts A."/>
            <person name="Saif S."/>
            <person name="Shenoy N."/>
            <person name="Sisk P."/>
            <person name="Stolte C."/>
            <person name="Sykes S."/>
            <person name="Thomson T."/>
            <person name="Walk T."/>
            <person name="White J."/>
            <person name="Yandava C."/>
            <person name="Burger G."/>
            <person name="Gray M.W."/>
            <person name="Holland P.W.H."/>
            <person name="King N."/>
            <person name="Lang F.B.F."/>
            <person name="Roger A.J."/>
            <person name="Ruiz-Trillo I."/>
            <person name="Lander E."/>
            <person name="Nusbaum C."/>
        </authorList>
    </citation>
    <scope>NUCLEOTIDE SEQUENCE [LARGE SCALE GENOMIC DNA]</scope>
    <source>
        <strain evidence="2 3">ATCC 50062</strain>
    </source>
</reference>
<accession>A0A0L0DG10</accession>
<evidence type="ECO:0000313" key="3">
    <source>
        <dbReference type="Proteomes" id="UP000054408"/>
    </source>
</evidence>
<dbReference type="Proteomes" id="UP000054408">
    <property type="component" value="Unassembled WGS sequence"/>
</dbReference>
<keyword evidence="1" id="KW-0732">Signal</keyword>
<evidence type="ECO:0000256" key="1">
    <source>
        <dbReference type="SAM" id="SignalP"/>
    </source>
</evidence>